<protein>
    <submittedName>
        <fullName evidence="6">MFS transporter</fullName>
    </submittedName>
</protein>
<feature type="transmembrane region" description="Helical" evidence="4">
    <location>
        <begin position="215"/>
        <end position="233"/>
    </location>
</feature>
<feature type="domain" description="Major facilitator superfamily (MFS) profile" evidence="5">
    <location>
        <begin position="1"/>
        <end position="396"/>
    </location>
</feature>
<gene>
    <name evidence="6" type="ORF">ACFOGP_09000</name>
</gene>
<keyword evidence="7" id="KW-1185">Reference proteome</keyword>
<dbReference type="PANTHER" id="PTHR23527">
    <property type="entry name" value="BLL3282 PROTEIN"/>
    <property type="match status" value="1"/>
</dbReference>
<keyword evidence="2 4" id="KW-1133">Transmembrane helix</keyword>
<dbReference type="InterPro" id="IPR052952">
    <property type="entry name" value="MFS-Transporter"/>
</dbReference>
<accession>A0ABV7GN21</accession>
<evidence type="ECO:0000256" key="3">
    <source>
        <dbReference type="ARBA" id="ARBA00023136"/>
    </source>
</evidence>
<dbReference type="PANTHER" id="PTHR23527:SF1">
    <property type="entry name" value="BLL3282 PROTEIN"/>
    <property type="match status" value="1"/>
</dbReference>
<dbReference type="InterPro" id="IPR011701">
    <property type="entry name" value="MFS"/>
</dbReference>
<dbReference type="InterPro" id="IPR020846">
    <property type="entry name" value="MFS_dom"/>
</dbReference>
<comment type="caution">
    <text evidence="6">The sequence shown here is derived from an EMBL/GenBank/DDBJ whole genome shotgun (WGS) entry which is preliminary data.</text>
</comment>
<dbReference type="EMBL" id="JBHRTB010000010">
    <property type="protein sequence ID" value="MFC3142845.1"/>
    <property type="molecule type" value="Genomic_DNA"/>
</dbReference>
<organism evidence="6 7">
    <name type="scientific">Psychromarinibacter halotolerans</name>
    <dbReference type="NCBI Taxonomy" id="1775175"/>
    <lineage>
        <taxon>Bacteria</taxon>
        <taxon>Pseudomonadati</taxon>
        <taxon>Pseudomonadota</taxon>
        <taxon>Alphaproteobacteria</taxon>
        <taxon>Rhodobacterales</taxon>
        <taxon>Paracoccaceae</taxon>
        <taxon>Psychromarinibacter</taxon>
    </lineage>
</organism>
<evidence type="ECO:0000256" key="4">
    <source>
        <dbReference type="SAM" id="Phobius"/>
    </source>
</evidence>
<name>A0ABV7GN21_9RHOB</name>
<dbReference type="RefSeq" id="WP_275632828.1">
    <property type="nucleotide sequence ID" value="NZ_JARGYD010000004.1"/>
</dbReference>
<dbReference type="Proteomes" id="UP001595632">
    <property type="component" value="Unassembled WGS sequence"/>
</dbReference>
<proteinExistence type="predicted"/>
<keyword evidence="1 4" id="KW-0812">Transmembrane</keyword>
<feature type="transmembrane region" description="Helical" evidence="4">
    <location>
        <begin position="345"/>
        <end position="364"/>
    </location>
</feature>
<sequence>MRWTTVLFIMLGCHATSTLLLRLVPTIAPDMVTQYGWSPSFVGWLATAANLGSIVVVAGGVGLLRLLGSIKAVRWGLAAGGIGTLVLLLPIPALALVGSFIAGMGHGPTNPAGNDVLQRYVPRGKQALIFSVKQSSVPVAGVVGGLVLPGIAQLWGVEAVMVFGALVAVLTIVATGPVRRREPKPEPGAKLSDAMSRENLTAPVRLALSSPRMRSLALSGFLLAFVQSVWFVYLTSFLAFGLGYSATAAGVLYALMQGMSIIGRLTLGWGADRLGTALPLICLSLVMSTVSTLALAGTVLTGPGWPVVAVCLIGGVAAAGWNGIQVAETVRLAPRDRMYEAVSGITLAIGSGVVTGPMIVSALLGAGVDWGPILAAVALLPLVGVSATLRQARRVGRLEDAG</sequence>
<evidence type="ECO:0000313" key="6">
    <source>
        <dbReference type="EMBL" id="MFC3142845.1"/>
    </source>
</evidence>
<evidence type="ECO:0000259" key="5">
    <source>
        <dbReference type="PROSITE" id="PS50850"/>
    </source>
</evidence>
<feature type="transmembrane region" description="Helical" evidence="4">
    <location>
        <begin position="370"/>
        <end position="389"/>
    </location>
</feature>
<dbReference type="SUPFAM" id="SSF103473">
    <property type="entry name" value="MFS general substrate transporter"/>
    <property type="match status" value="1"/>
</dbReference>
<dbReference type="PROSITE" id="PS50850">
    <property type="entry name" value="MFS"/>
    <property type="match status" value="1"/>
</dbReference>
<feature type="transmembrane region" description="Helical" evidence="4">
    <location>
        <begin position="76"/>
        <end position="101"/>
    </location>
</feature>
<feature type="transmembrane region" description="Helical" evidence="4">
    <location>
        <begin position="305"/>
        <end position="324"/>
    </location>
</feature>
<dbReference type="InterPro" id="IPR036259">
    <property type="entry name" value="MFS_trans_sf"/>
</dbReference>
<evidence type="ECO:0000256" key="1">
    <source>
        <dbReference type="ARBA" id="ARBA00022692"/>
    </source>
</evidence>
<reference evidence="7" key="1">
    <citation type="journal article" date="2019" name="Int. J. Syst. Evol. Microbiol.">
        <title>The Global Catalogue of Microorganisms (GCM) 10K type strain sequencing project: providing services to taxonomists for standard genome sequencing and annotation.</title>
        <authorList>
            <consortium name="The Broad Institute Genomics Platform"/>
            <consortium name="The Broad Institute Genome Sequencing Center for Infectious Disease"/>
            <person name="Wu L."/>
            <person name="Ma J."/>
        </authorList>
    </citation>
    <scope>NUCLEOTIDE SEQUENCE [LARGE SCALE GENOMIC DNA]</scope>
    <source>
        <strain evidence="7">KCTC 52366</strain>
    </source>
</reference>
<keyword evidence="3 4" id="KW-0472">Membrane</keyword>
<feature type="transmembrane region" description="Helical" evidence="4">
    <location>
        <begin position="41"/>
        <end position="64"/>
    </location>
</feature>
<dbReference type="Gene3D" id="1.20.1250.20">
    <property type="entry name" value="MFS general substrate transporter like domains"/>
    <property type="match status" value="2"/>
</dbReference>
<dbReference type="Pfam" id="PF07690">
    <property type="entry name" value="MFS_1"/>
    <property type="match status" value="1"/>
</dbReference>
<evidence type="ECO:0000256" key="2">
    <source>
        <dbReference type="ARBA" id="ARBA00022989"/>
    </source>
</evidence>
<feature type="transmembrane region" description="Helical" evidence="4">
    <location>
        <begin position="277"/>
        <end position="299"/>
    </location>
</feature>
<feature type="transmembrane region" description="Helical" evidence="4">
    <location>
        <begin position="154"/>
        <end position="174"/>
    </location>
</feature>
<evidence type="ECO:0000313" key="7">
    <source>
        <dbReference type="Proteomes" id="UP001595632"/>
    </source>
</evidence>